<feature type="compositionally biased region" description="Acidic residues" evidence="1">
    <location>
        <begin position="215"/>
        <end position="231"/>
    </location>
</feature>
<comment type="caution">
    <text evidence="2">The sequence shown here is derived from an EMBL/GenBank/DDBJ whole genome shotgun (WGS) entry which is preliminary data.</text>
</comment>
<dbReference type="Proteomes" id="UP000735302">
    <property type="component" value="Unassembled WGS sequence"/>
</dbReference>
<feature type="region of interest" description="Disordered" evidence="1">
    <location>
        <begin position="208"/>
        <end position="238"/>
    </location>
</feature>
<dbReference type="AlphaFoldDB" id="A0AAV3YE43"/>
<evidence type="ECO:0000256" key="1">
    <source>
        <dbReference type="SAM" id="MobiDB-lite"/>
    </source>
</evidence>
<proteinExistence type="predicted"/>
<evidence type="ECO:0000313" key="3">
    <source>
        <dbReference type="Proteomes" id="UP000735302"/>
    </source>
</evidence>
<protein>
    <recommendedName>
        <fullName evidence="4">C2H2-type domain-containing protein</fullName>
    </recommendedName>
</protein>
<reference evidence="2 3" key="1">
    <citation type="journal article" date="2021" name="Elife">
        <title>Chloroplast acquisition without the gene transfer in kleptoplastic sea slugs, Plakobranchus ocellatus.</title>
        <authorList>
            <person name="Maeda T."/>
            <person name="Takahashi S."/>
            <person name="Yoshida T."/>
            <person name="Shimamura S."/>
            <person name="Takaki Y."/>
            <person name="Nagai Y."/>
            <person name="Toyoda A."/>
            <person name="Suzuki Y."/>
            <person name="Arimoto A."/>
            <person name="Ishii H."/>
            <person name="Satoh N."/>
            <person name="Nishiyama T."/>
            <person name="Hasebe M."/>
            <person name="Maruyama T."/>
            <person name="Minagawa J."/>
            <person name="Obokata J."/>
            <person name="Shigenobu S."/>
        </authorList>
    </citation>
    <scope>NUCLEOTIDE SEQUENCE [LARGE SCALE GENOMIC DNA]</scope>
</reference>
<evidence type="ECO:0008006" key="4">
    <source>
        <dbReference type="Google" id="ProtNLM"/>
    </source>
</evidence>
<name>A0AAV3YE43_9GAST</name>
<keyword evidence="3" id="KW-1185">Reference proteome</keyword>
<accession>A0AAV3YE43</accession>
<dbReference type="PANTHER" id="PTHR46954:SF1">
    <property type="entry name" value="C2H2-TYPE DOMAIN-CONTAINING PROTEIN"/>
    <property type="match status" value="1"/>
</dbReference>
<sequence length="250" mass="28059">MAPLSKMTASVILPFDTFGSHLNSANKTTDVDLERKNLAAGKSLADIFNEGEIDGYLVILEFVAHSSEEVQNDITEEWKTAHVIQSQYMCQIVKCLNSECCSPFRTNYCTIFPDCFLPPPIPIKSCSGGLKVDATGHFGSLFQALHFQNVESMKASCFDENCPSLNKKDPSGVTTLQKRKCPRCSKYHSTIKSMKAHKRVCHAKKMCEPEHENEHEENDDEDDGHDNEEEMNLPSNGRNIFEMINAAYNL</sequence>
<dbReference type="EMBL" id="BLXT01000876">
    <property type="protein sequence ID" value="GFN80999.1"/>
    <property type="molecule type" value="Genomic_DNA"/>
</dbReference>
<organism evidence="2 3">
    <name type="scientific">Plakobranchus ocellatus</name>
    <dbReference type="NCBI Taxonomy" id="259542"/>
    <lineage>
        <taxon>Eukaryota</taxon>
        <taxon>Metazoa</taxon>
        <taxon>Spiralia</taxon>
        <taxon>Lophotrochozoa</taxon>
        <taxon>Mollusca</taxon>
        <taxon>Gastropoda</taxon>
        <taxon>Heterobranchia</taxon>
        <taxon>Euthyneura</taxon>
        <taxon>Panpulmonata</taxon>
        <taxon>Sacoglossa</taxon>
        <taxon>Placobranchoidea</taxon>
        <taxon>Plakobranchidae</taxon>
        <taxon>Plakobranchus</taxon>
    </lineage>
</organism>
<evidence type="ECO:0000313" key="2">
    <source>
        <dbReference type="EMBL" id="GFN80999.1"/>
    </source>
</evidence>
<gene>
    <name evidence="2" type="ORF">PoB_000750500</name>
</gene>
<dbReference type="PANTHER" id="PTHR46954">
    <property type="entry name" value="C2H2-TYPE DOMAIN-CONTAINING PROTEIN"/>
    <property type="match status" value="1"/>
</dbReference>